<feature type="compositionally biased region" description="Polar residues" evidence="1">
    <location>
        <begin position="1"/>
        <end position="25"/>
    </location>
</feature>
<evidence type="ECO:0000313" key="3">
    <source>
        <dbReference type="Proteomes" id="UP001150538"/>
    </source>
</evidence>
<sequence length="350" mass="38196">MTGQDTQRPVNYPTHTTLHGQNGYTNALHHPNSPNSIPYVQPHQQQVFHSRNEDMHEEVEVIPRFLGNYVQSASLPPGNRQRSSHTRKPPRLAVNCIPPKAQLAEYTQQPRRAASLFTSNGRQLAAATAAANRCSAPAIPEQQRPQSQSITPLGSSPSSPYQQRPLSTAFSIEQARAESQAILTGRTAGGLPQHQPHGIEQTLPAQHPRRRGAISGCHSIHNVPIARPSSQPIHGRSYTIKSHHNIHFSGTRSETSEPLSRQATMVSRSRTTATEKGKQCEKPDSTIYSSNDPLIASSKLTLVPSTSPRLDAEIKTSRETSPVVDDSLYIIHSSGPPCLSSPHHSMPTAS</sequence>
<feature type="region of interest" description="Disordered" evidence="1">
    <location>
        <begin position="135"/>
        <end position="164"/>
    </location>
</feature>
<proteinExistence type="predicted"/>
<gene>
    <name evidence="2" type="ORF">H4219_002788</name>
</gene>
<feature type="compositionally biased region" description="Basic and acidic residues" evidence="1">
    <location>
        <begin position="273"/>
        <end position="284"/>
    </location>
</feature>
<dbReference type="EMBL" id="JANBPU010000052">
    <property type="protein sequence ID" value="KAJ1918147.1"/>
    <property type="molecule type" value="Genomic_DNA"/>
</dbReference>
<evidence type="ECO:0000313" key="2">
    <source>
        <dbReference type="EMBL" id="KAJ1918147.1"/>
    </source>
</evidence>
<feature type="region of interest" description="Disordered" evidence="1">
    <location>
        <begin position="187"/>
        <end position="206"/>
    </location>
</feature>
<feature type="compositionally biased region" description="Polar residues" evidence="1">
    <location>
        <begin position="248"/>
        <end position="272"/>
    </location>
</feature>
<feature type="region of interest" description="Disordered" evidence="1">
    <location>
        <begin position="1"/>
        <end position="33"/>
    </location>
</feature>
<evidence type="ECO:0000256" key="1">
    <source>
        <dbReference type="SAM" id="MobiDB-lite"/>
    </source>
</evidence>
<reference evidence="2" key="1">
    <citation type="submission" date="2022-07" db="EMBL/GenBank/DDBJ databases">
        <title>Phylogenomic reconstructions and comparative analyses of Kickxellomycotina fungi.</title>
        <authorList>
            <person name="Reynolds N.K."/>
            <person name="Stajich J.E."/>
            <person name="Barry K."/>
            <person name="Grigoriev I.V."/>
            <person name="Crous P."/>
            <person name="Smith M.E."/>
        </authorList>
    </citation>
    <scope>NUCLEOTIDE SEQUENCE</scope>
    <source>
        <strain evidence="2">NBRC 100468</strain>
    </source>
</reference>
<accession>A0A9W8A4M6</accession>
<name>A0A9W8A4M6_9FUNG</name>
<feature type="region of interest" description="Disordered" evidence="1">
    <location>
        <begin position="248"/>
        <end position="291"/>
    </location>
</feature>
<organism evidence="2 3">
    <name type="scientific">Mycoemilia scoparia</name>
    <dbReference type="NCBI Taxonomy" id="417184"/>
    <lineage>
        <taxon>Eukaryota</taxon>
        <taxon>Fungi</taxon>
        <taxon>Fungi incertae sedis</taxon>
        <taxon>Zoopagomycota</taxon>
        <taxon>Kickxellomycotina</taxon>
        <taxon>Kickxellomycetes</taxon>
        <taxon>Kickxellales</taxon>
        <taxon>Kickxellaceae</taxon>
        <taxon>Mycoemilia</taxon>
    </lineage>
</organism>
<comment type="caution">
    <text evidence="2">The sequence shown here is derived from an EMBL/GenBank/DDBJ whole genome shotgun (WGS) entry which is preliminary data.</text>
</comment>
<feature type="compositionally biased region" description="Polar residues" evidence="1">
    <location>
        <begin position="143"/>
        <end position="164"/>
    </location>
</feature>
<feature type="region of interest" description="Disordered" evidence="1">
    <location>
        <begin position="72"/>
        <end position="93"/>
    </location>
</feature>
<keyword evidence="3" id="KW-1185">Reference proteome</keyword>
<protein>
    <submittedName>
        <fullName evidence="2">Uncharacterized protein</fullName>
    </submittedName>
</protein>
<dbReference type="AlphaFoldDB" id="A0A9W8A4M6"/>
<dbReference type="Proteomes" id="UP001150538">
    <property type="component" value="Unassembled WGS sequence"/>
</dbReference>